<dbReference type="Proteomes" id="UP000807342">
    <property type="component" value="Unassembled WGS sequence"/>
</dbReference>
<accession>A0A9P5XI03</accession>
<reference evidence="2" key="1">
    <citation type="submission" date="2020-11" db="EMBL/GenBank/DDBJ databases">
        <authorList>
            <consortium name="DOE Joint Genome Institute"/>
            <person name="Ahrendt S."/>
            <person name="Riley R."/>
            <person name="Andreopoulos W."/>
            <person name="Labutti K."/>
            <person name="Pangilinan J."/>
            <person name="Ruiz-Duenas F.J."/>
            <person name="Barrasa J.M."/>
            <person name="Sanchez-Garcia M."/>
            <person name="Camarero S."/>
            <person name="Miyauchi S."/>
            <person name="Serrano A."/>
            <person name="Linde D."/>
            <person name="Babiker R."/>
            <person name="Drula E."/>
            <person name="Ayuso-Fernandez I."/>
            <person name="Pacheco R."/>
            <person name="Padilla G."/>
            <person name="Ferreira P."/>
            <person name="Barriuso J."/>
            <person name="Kellner H."/>
            <person name="Castanera R."/>
            <person name="Alfaro M."/>
            <person name="Ramirez L."/>
            <person name="Pisabarro A.G."/>
            <person name="Kuo A."/>
            <person name="Tritt A."/>
            <person name="Lipzen A."/>
            <person name="He G."/>
            <person name="Yan M."/>
            <person name="Ng V."/>
            <person name="Cullen D."/>
            <person name="Martin F."/>
            <person name="Rosso M.-N."/>
            <person name="Henrissat B."/>
            <person name="Hibbett D."/>
            <person name="Martinez A.T."/>
            <person name="Grigoriev I.V."/>
        </authorList>
    </citation>
    <scope>NUCLEOTIDE SEQUENCE</scope>
    <source>
        <strain evidence="2">MF-IS2</strain>
    </source>
</reference>
<feature type="transmembrane region" description="Helical" evidence="1">
    <location>
        <begin position="55"/>
        <end position="75"/>
    </location>
</feature>
<dbReference type="AlphaFoldDB" id="A0A9P5XI03"/>
<comment type="caution">
    <text evidence="2">The sequence shown here is derived from an EMBL/GenBank/DDBJ whole genome shotgun (WGS) entry which is preliminary data.</text>
</comment>
<dbReference type="EMBL" id="MU151098">
    <property type="protein sequence ID" value="KAF9450749.1"/>
    <property type="molecule type" value="Genomic_DNA"/>
</dbReference>
<keyword evidence="3" id="KW-1185">Reference proteome</keyword>
<proteinExistence type="predicted"/>
<feature type="transmembrane region" description="Helical" evidence="1">
    <location>
        <begin position="132"/>
        <end position="152"/>
    </location>
</feature>
<feature type="transmembrane region" description="Helical" evidence="1">
    <location>
        <begin position="107"/>
        <end position="126"/>
    </location>
</feature>
<feature type="non-terminal residue" evidence="2">
    <location>
        <position position="1"/>
    </location>
</feature>
<name>A0A9P5XI03_9AGAR</name>
<evidence type="ECO:0000313" key="2">
    <source>
        <dbReference type="EMBL" id="KAF9450749.1"/>
    </source>
</evidence>
<keyword evidence="1" id="KW-0812">Transmembrane</keyword>
<evidence type="ECO:0000256" key="1">
    <source>
        <dbReference type="SAM" id="Phobius"/>
    </source>
</evidence>
<evidence type="ECO:0000313" key="3">
    <source>
        <dbReference type="Proteomes" id="UP000807342"/>
    </source>
</evidence>
<keyword evidence="1" id="KW-1133">Transmembrane helix</keyword>
<gene>
    <name evidence="2" type="ORF">P691DRAFT_629482</name>
</gene>
<dbReference type="OrthoDB" id="3357408at2759"/>
<feature type="transmembrane region" description="Helical" evidence="1">
    <location>
        <begin position="12"/>
        <end position="35"/>
    </location>
</feature>
<sequence>QLWRCWIVWNKSFPVIIIPSIGWLGNITCTIYAVYLQAVLQSGSRMRAGDLFSVLGTFWGSTILVNTYSSFMILWRICMVERAWRPPSICSLQDIPQRGRLQLVKRTIMESGLMYAAITIIVFISHMCRSDAIFITTAAEIQISGIAFNLILMRV</sequence>
<organism evidence="2 3">
    <name type="scientific">Macrolepiota fuliginosa MF-IS2</name>
    <dbReference type="NCBI Taxonomy" id="1400762"/>
    <lineage>
        <taxon>Eukaryota</taxon>
        <taxon>Fungi</taxon>
        <taxon>Dikarya</taxon>
        <taxon>Basidiomycota</taxon>
        <taxon>Agaricomycotina</taxon>
        <taxon>Agaricomycetes</taxon>
        <taxon>Agaricomycetidae</taxon>
        <taxon>Agaricales</taxon>
        <taxon>Agaricineae</taxon>
        <taxon>Agaricaceae</taxon>
        <taxon>Macrolepiota</taxon>
    </lineage>
</organism>
<keyword evidence="1" id="KW-0472">Membrane</keyword>
<protein>
    <submittedName>
        <fullName evidence="2">Uncharacterized protein</fullName>
    </submittedName>
</protein>
<feature type="non-terminal residue" evidence="2">
    <location>
        <position position="155"/>
    </location>
</feature>